<protein>
    <submittedName>
        <fullName evidence="1">Uncharacterized protein</fullName>
    </submittedName>
</protein>
<proteinExistence type="predicted"/>
<evidence type="ECO:0000313" key="2">
    <source>
        <dbReference type="Proteomes" id="UP000654075"/>
    </source>
</evidence>
<evidence type="ECO:0000313" key="1">
    <source>
        <dbReference type="EMBL" id="CAE8582565.1"/>
    </source>
</evidence>
<dbReference type="EMBL" id="CAJNNV010000420">
    <property type="protein sequence ID" value="CAE8582565.1"/>
    <property type="molecule type" value="Genomic_DNA"/>
</dbReference>
<organism evidence="1 2">
    <name type="scientific">Polarella glacialis</name>
    <name type="common">Dinoflagellate</name>
    <dbReference type="NCBI Taxonomy" id="89957"/>
    <lineage>
        <taxon>Eukaryota</taxon>
        <taxon>Sar</taxon>
        <taxon>Alveolata</taxon>
        <taxon>Dinophyceae</taxon>
        <taxon>Suessiales</taxon>
        <taxon>Suessiaceae</taxon>
        <taxon>Polarella</taxon>
    </lineage>
</organism>
<dbReference type="PANTHER" id="PTHR31138">
    <property type="entry name" value="CHROMOSOME 19, WHOLE GENOME SHOTGUN SEQUENCE"/>
    <property type="match status" value="1"/>
</dbReference>
<gene>
    <name evidence="1" type="ORF">PGLA1383_LOCUS1562</name>
</gene>
<dbReference type="AlphaFoldDB" id="A0A813DAD2"/>
<comment type="caution">
    <text evidence="1">The sequence shown here is derived from an EMBL/GenBank/DDBJ whole genome shotgun (WGS) entry which is preliminary data.</text>
</comment>
<dbReference type="OrthoDB" id="444852at2759"/>
<keyword evidence="2" id="KW-1185">Reference proteome</keyword>
<dbReference type="Proteomes" id="UP000654075">
    <property type="component" value="Unassembled WGS sequence"/>
</dbReference>
<dbReference type="PANTHER" id="PTHR31138:SF1">
    <property type="entry name" value="PDZ DOMAIN-CONTAINING PROTEIN"/>
    <property type="match status" value="1"/>
</dbReference>
<reference evidence="1" key="1">
    <citation type="submission" date="2021-02" db="EMBL/GenBank/DDBJ databases">
        <authorList>
            <person name="Dougan E. K."/>
            <person name="Rhodes N."/>
            <person name="Thang M."/>
            <person name="Chan C."/>
        </authorList>
    </citation>
    <scope>NUCLEOTIDE SEQUENCE</scope>
</reference>
<dbReference type="Gene3D" id="3.15.10.10">
    <property type="entry name" value="Bactericidal permeability-increasing protein, domain 1"/>
    <property type="match status" value="1"/>
</dbReference>
<sequence length="1133" mass="122312">MVSGAGLAAAQPGTAADASAVWKRGASVQPPLVASLQGCYVETPYGWGICSADDGPDESHVKVSLDWRLGGPQGQRVACSVRRQDIRDRSFCAAGDCVLTSFGAGVLIGFRQEDGTHIVQLWGPLSHGRNRAFLKRTALLALLPAAPGLAVETAFGPGTCRGFRFGAEACSRNRGALEGAEEVAGQAQQLQRVGGCYRNGFTPEAYLVDWPWGSGVLEPGSLRCPAAMMLPLINRFLDHAADLLRLHLGTLARLADALGGTGLERLQEKLSSHAGEAMEAATQFWEDTQLFIAEKETEDVVGSVVERLKKQADEAMANPKLKTILDAGVARLNKLVCRAQGFDGLWLGKGDGQPRAKVTDAVLLWHWGEESDLEIWGPDRVCTVLQDELFKATLLPDGNLRWDDGDIWVLQGGRPLVTSAEEEEEHLGVEEVVGELAGASSADLAKLRQSLAALRRVVALGTDVAAEDEQRNAMKGAEEETYGGDFDSNLHEALGALTRAARVATGDADVKRLLSAFEDQVQQRQEQLLEVQEQLLQSKAGRVLLQGQARLTERLLKLQETEITPQLEGMHNRSKRFLTRLATDKKVKNKASEIFSVLQSRLTDRWSAGGTSGGSQGLESWVSSVREAAMSQLGAHRAALVGGLSGLQLQLKEADLRQLVSGSSWDQTAALEAQLERSLLRALAMTGIRRCSGSELLDRFESAKSLSHIPVVQETSSNVLSVIADLGLEVPSGVRQLLEAQAAGRGQDAAAWHAALVDSLDDDAVVQGASGLVEHGETVLSHIQELKSSQAVARVMEHLENEDIERELLKRIHDFDPQKVLSTAEEALTSVEAREALISHLKDHCLDFILKILPAIHIEKVEGNDNGCAWEINDINFSDFAFRKENIHIALGNPACPQEELLRVSAWDISAHFRKLKVTVNQEFFPFLTADCIADAKAERMSVGFAFKLKPGVNGKQPELVMSSRSVHMDHLELWVGETNYAVVVNALSFLFADVLKSYACQKIADQLDEQMEVLVASLNSALVTCAPLLNRLGLDLLPPDKLALRASSGAAMAGPGSASVGAAGALLGFEEAPESRRSVTDLAAEDPEPCTMLSRAAVKGRATVPSPQPLRAGLPPEEIFWADPGRSFAVRV</sequence>
<accession>A0A813DAD2</accession>
<name>A0A813DAD2_POLGL</name>